<comment type="caution">
    <text evidence="3">The sequence shown here is derived from an EMBL/GenBank/DDBJ whole genome shotgun (WGS) entry which is preliminary data.</text>
</comment>
<evidence type="ECO:0000256" key="1">
    <source>
        <dbReference type="ARBA" id="ARBA00023157"/>
    </source>
</evidence>
<dbReference type="Proteomes" id="UP000886998">
    <property type="component" value="Unassembled WGS sequence"/>
</dbReference>
<dbReference type="Gene3D" id="2.40.10.10">
    <property type="entry name" value="Trypsin-like serine proteases"/>
    <property type="match status" value="1"/>
</dbReference>
<dbReference type="PANTHER" id="PTHR24252:SF7">
    <property type="entry name" value="HYALIN"/>
    <property type="match status" value="1"/>
</dbReference>
<evidence type="ECO:0000313" key="3">
    <source>
        <dbReference type="EMBL" id="GFY50196.1"/>
    </source>
</evidence>
<sequence length="90" mass="10301">MPKECFLQTKQFTVGYLNDSRMPYVIKRKVKRIIPHPDYDPVKILNDIALIELTRPLVCSDIPRPICLPPKNMSKVGNKIIIAGWGLKGR</sequence>
<proteinExistence type="predicted"/>
<keyword evidence="1" id="KW-1015">Disulfide bond</keyword>
<organism evidence="3 4">
    <name type="scientific">Trichonephila inaurata madagascariensis</name>
    <dbReference type="NCBI Taxonomy" id="2747483"/>
    <lineage>
        <taxon>Eukaryota</taxon>
        <taxon>Metazoa</taxon>
        <taxon>Ecdysozoa</taxon>
        <taxon>Arthropoda</taxon>
        <taxon>Chelicerata</taxon>
        <taxon>Arachnida</taxon>
        <taxon>Araneae</taxon>
        <taxon>Araneomorphae</taxon>
        <taxon>Entelegynae</taxon>
        <taxon>Araneoidea</taxon>
        <taxon>Nephilidae</taxon>
        <taxon>Trichonephila</taxon>
        <taxon>Trichonephila inaurata</taxon>
    </lineage>
</organism>
<reference evidence="3" key="1">
    <citation type="submission" date="2020-08" db="EMBL/GenBank/DDBJ databases">
        <title>Multicomponent nature underlies the extraordinary mechanical properties of spider dragline silk.</title>
        <authorList>
            <person name="Kono N."/>
            <person name="Nakamura H."/>
            <person name="Mori M."/>
            <person name="Yoshida Y."/>
            <person name="Ohtoshi R."/>
            <person name="Malay A.D."/>
            <person name="Moran D.A.P."/>
            <person name="Tomita M."/>
            <person name="Numata K."/>
            <person name="Arakawa K."/>
        </authorList>
    </citation>
    <scope>NUCLEOTIDE SEQUENCE</scope>
</reference>
<name>A0A8X6XC57_9ARAC</name>
<dbReference type="GO" id="GO:0006508">
    <property type="term" value="P:proteolysis"/>
    <property type="evidence" value="ECO:0007669"/>
    <property type="project" value="InterPro"/>
</dbReference>
<protein>
    <recommendedName>
        <fullName evidence="2">Peptidase S1 domain-containing protein</fullName>
    </recommendedName>
</protein>
<dbReference type="InterPro" id="IPR001254">
    <property type="entry name" value="Trypsin_dom"/>
</dbReference>
<dbReference type="AlphaFoldDB" id="A0A8X6XC57"/>
<gene>
    <name evidence="3" type="ORF">TNIN_149091</name>
</gene>
<dbReference type="Pfam" id="PF00089">
    <property type="entry name" value="Trypsin"/>
    <property type="match status" value="1"/>
</dbReference>
<dbReference type="SUPFAM" id="SSF50494">
    <property type="entry name" value="Trypsin-like serine proteases"/>
    <property type="match status" value="1"/>
</dbReference>
<dbReference type="PANTHER" id="PTHR24252">
    <property type="entry name" value="ACROSIN-RELATED"/>
    <property type="match status" value="1"/>
</dbReference>
<feature type="domain" description="Peptidase S1" evidence="2">
    <location>
        <begin position="20"/>
        <end position="88"/>
    </location>
</feature>
<evidence type="ECO:0000259" key="2">
    <source>
        <dbReference type="Pfam" id="PF00089"/>
    </source>
</evidence>
<dbReference type="OrthoDB" id="6428319at2759"/>
<dbReference type="EMBL" id="BMAV01007354">
    <property type="protein sequence ID" value="GFY50196.1"/>
    <property type="molecule type" value="Genomic_DNA"/>
</dbReference>
<dbReference type="InterPro" id="IPR043504">
    <property type="entry name" value="Peptidase_S1_PA_chymotrypsin"/>
</dbReference>
<evidence type="ECO:0000313" key="4">
    <source>
        <dbReference type="Proteomes" id="UP000886998"/>
    </source>
</evidence>
<accession>A0A8X6XC57</accession>
<dbReference type="InterPro" id="IPR009003">
    <property type="entry name" value="Peptidase_S1_PA"/>
</dbReference>
<dbReference type="GO" id="GO:0004252">
    <property type="term" value="F:serine-type endopeptidase activity"/>
    <property type="evidence" value="ECO:0007669"/>
    <property type="project" value="InterPro"/>
</dbReference>
<keyword evidence="4" id="KW-1185">Reference proteome</keyword>